<organism evidence="13 14">
    <name type="scientific">Metamycoplasma alkalescens</name>
    <dbReference type="NCBI Taxonomy" id="45363"/>
    <lineage>
        <taxon>Bacteria</taxon>
        <taxon>Bacillati</taxon>
        <taxon>Mycoplasmatota</taxon>
        <taxon>Mycoplasmoidales</taxon>
        <taxon>Metamycoplasmataceae</taxon>
        <taxon>Metamycoplasma</taxon>
    </lineage>
</organism>
<dbReference type="GO" id="GO:0015031">
    <property type="term" value="P:protein transport"/>
    <property type="evidence" value="ECO:0007669"/>
    <property type="project" value="UniProtKB-KW"/>
</dbReference>
<evidence type="ECO:0000313" key="13">
    <source>
        <dbReference type="EMBL" id="PYF42648.1"/>
    </source>
</evidence>
<dbReference type="Pfam" id="PF02096">
    <property type="entry name" value="60KD_IMP"/>
    <property type="match status" value="1"/>
</dbReference>
<dbReference type="RefSeq" id="WP_110858336.1">
    <property type="nucleotide sequence ID" value="NZ_CP190015.1"/>
</dbReference>
<evidence type="ECO:0000259" key="12">
    <source>
        <dbReference type="Pfam" id="PF02096"/>
    </source>
</evidence>
<evidence type="ECO:0000256" key="9">
    <source>
        <dbReference type="RuleBase" id="RU003945"/>
    </source>
</evidence>
<comment type="caution">
    <text evidence="13">The sequence shown here is derived from an EMBL/GenBank/DDBJ whole genome shotgun (WGS) entry which is preliminary data.</text>
</comment>
<evidence type="ECO:0000256" key="1">
    <source>
        <dbReference type="ARBA" id="ARBA00004651"/>
    </source>
</evidence>
<reference evidence="13 14" key="1">
    <citation type="submission" date="2018-06" db="EMBL/GenBank/DDBJ databases">
        <title>Genomic Encyclopedia of Archaeal and Bacterial Type Strains, Phase II (KMG-II): from individual species to whole genera.</title>
        <authorList>
            <person name="Goeker M."/>
        </authorList>
    </citation>
    <scope>NUCLEOTIDE SEQUENCE [LARGE SCALE GENOMIC DNA]</scope>
    <source>
        <strain evidence="13 14">ATCC 29103</strain>
    </source>
</reference>
<keyword evidence="2" id="KW-0813">Transport</keyword>
<evidence type="ECO:0000256" key="10">
    <source>
        <dbReference type="SAM" id="MobiDB-lite"/>
    </source>
</evidence>
<keyword evidence="5" id="KW-0653">Protein transport</keyword>
<dbReference type="CDD" id="cd20070">
    <property type="entry name" value="5TM_YidC_Alb3"/>
    <property type="match status" value="1"/>
</dbReference>
<feature type="transmembrane region" description="Helical" evidence="11">
    <location>
        <begin position="450"/>
        <end position="472"/>
    </location>
</feature>
<keyword evidence="7 11" id="KW-0472">Membrane</keyword>
<feature type="domain" description="Membrane insertase YidC/Oxa/ALB C-terminal" evidence="12">
    <location>
        <begin position="454"/>
        <end position="660"/>
    </location>
</feature>
<evidence type="ECO:0000256" key="4">
    <source>
        <dbReference type="ARBA" id="ARBA00022692"/>
    </source>
</evidence>
<gene>
    <name evidence="13" type="ORF">BCF88_10722</name>
</gene>
<evidence type="ECO:0000256" key="8">
    <source>
        <dbReference type="ARBA" id="ARBA00023186"/>
    </source>
</evidence>
<feature type="transmembrane region" description="Helical" evidence="11">
    <location>
        <begin position="619"/>
        <end position="637"/>
    </location>
</feature>
<comment type="subcellular location">
    <subcellularLocation>
        <location evidence="1">Cell membrane</location>
        <topology evidence="1">Multi-pass membrane protein</topology>
    </subcellularLocation>
    <subcellularLocation>
        <location evidence="9">Membrane</location>
        <topology evidence="9">Multi-pass membrane protein</topology>
    </subcellularLocation>
</comment>
<dbReference type="NCBIfam" id="NF002567">
    <property type="entry name" value="PRK02201.1-2"/>
    <property type="match status" value="1"/>
</dbReference>
<dbReference type="AlphaFoldDB" id="A0A318U4T4"/>
<dbReference type="PANTHER" id="PTHR12428">
    <property type="entry name" value="OXA1"/>
    <property type="match status" value="1"/>
</dbReference>
<protein>
    <submittedName>
        <fullName evidence="13">YidC/Oxa1 family membrane protein insertase</fullName>
    </submittedName>
</protein>
<feature type="transmembrane region" description="Helical" evidence="11">
    <location>
        <begin position="528"/>
        <end position="546"/>
    </location>
</feature>
<dbReference type="GO" id="GO:0051205">
    <property type="term" value="P:protein insertion into membrane"/>
    <property type="evidence" value="ECO:0007669"/>
    <property type="project" value="TreeGrafter"/>
</dbReference>
<keyword evidence="6 11" id="KW-1133">Transmembrane helix</keyword>
<evidence type="ECO:0000256" key="3">
    <source>
        <dbReference type="ARBA" id="ARBA00022475"/>
    </source>
</evidence>
<dbReference type="PANTHER" id="PTHR12428:SF65">
    <property type="entry name" value="CYTOCHROME C OXIDASE ASSEMBLY PROTEIN COX18, MITOCHONDRIAL"/>
    <property type="match status" value="1"/>
</dbReference>
<feature type="compositionally biased region" description="Polar residues" evidence="10">
    <location>
        <begin position="162"/>
        <end position="171"/>
    </location>
</feature>
<dbReference type="Proteomes" id="UP000247715">
    <property type="component" value="Unassembled WGS sequence"/>
</dbReference>
<dbReference type="InterPro" id="IPR047196">
    <property type="entry name" value="YidC_ALB_C"/>
</dbReference>
<dbReference type="InterPro" id="IPR001708">
    <property type="entry name" value="YidC/ALB3/OXA1/COX18"/>
</dbReference>
<comment type="similarity">
    <text evidence="9">Belongs to the OXA1/ALB3/YidC family.</text>
</comment>
<dbReference type="InterPro" id="IPR028055">
    <property type="entry name" value="YidC/Oxa/ALB_C"/>
</dbReference>
<feature type="compositionally biased region" description="Basic and acidic residues" evidence="10">
    <location>
        <begin position="150"/>
        <end position="160"/>
    </location>
</feature>
<evidence type="ECO:0000256" key="7">
    <source>
        <dbReference type="ARBA" id="ARBA00023136"/>
    </source>
</evidence>
<dbReference type="EMBL" id="QKLP01000007">
    <property type="protein sequence ID" value="PYF42648.1"/>
    <property type="molecule type" value="Genomic_DNA"/>
</dbReference>
<accession>A0A318U4T4</accession>
<evidence type="ECO:0000256" key="2">
    <source>
        <dbReference type="ARBA" id="ARBA00022448"/>
    </source>
</evidence>
<keyword evidence="3" id="KW-1003">Cell membrane</keyword>
<feature type="transmembrane region" description="Helical" evidence="11">
    <location>
        <begin position="577"/>
        <end position="598"/>
    </location>
</feature>
<evidence type="ECO:0000256" key="5">
    <source>
        <dbReference type="ARBA" id="ARBA00022927"/>
    </source>
</evidence>
<evidence type="ECO:0000256" key="11">
    <source>
        <dbReference type="SAM" id="Phobius"/>
    </source>
</evidence>
<proteinExistence type="inferred from homology"/>
<evidence type="ECO:0000256" key="6">
    <source>
        <dbReference type="ARBA" id="ARBA00022989"/>
    </source>
</evidence>
<dbReference type="GO" id="GO:0032977">
    <property type="term" value="F:membrane insertase activity"/>
    <property type="evidence" value="ECO:0007669"/>
    <property type="project" value="InterPro"/>
</dbReference>
<keyword evidence="4 9" id="KW-0812">Transmembrane</keyword>
<feature type="region of interest" description="Disordered" evidence="10">
    <location>
        <begin position="150"/>
        <end position="173"/>
    </location>
</feature>
<keyword evidence="8" id="KW-0143">Chaperone</keyword>
<name>A0A318U4T4_9BACT</name>
<feature type="transmembrane region" description="Helical" evidence="11">
    <location>
        <begin position="34"/>
        <end position="56"/>
    </location>
</feature>
<dbReference type="NCBIfam" id="TIGR03592">
    <property type="entry name" value="yidC_oxa1_cterm"/>
    <property type="match status" value="1"/>
</dbReference>
<dbReference type="GO" id="GO:0005886">
    <property type="term" value="C:plasma membrane"/>
    <property type="evidence" value="ECO:0007669"/>
    <property type="project" value="UniProtKB-SubCell"/>
</dbReference>
<sequence length="680" mass="77324">MAKQNSSKHYDSFRINQSPENKQPKLIWKKIWKWIRVTLVIIFITIGLVGCVQSIATRSGTKIGTGQEIYTKSDYVSPNIATVRWNEDRNEFIVPNLNSTTGITVNTYLGLDDEKQIAALKEQDKNTGGHYGIYNGSSFALQLQKKDNVDNQSNKKDDWKNISGSEVSNNPGERGVVYGNGKNYIYVNFGDSNGNGKTKTYNPVNQISDIYLPSTIAFETYQKFEKQEGNEQEKITVVTDFSHIKKLDVSKVSLSSIGGANINQLLLSDIFTTLVGETFRVWINDPQNRSEFAKALSQKNGKSIDELKKLSNHQLIEEWNNFILKFKDSVGAGKGITEEEGKQLNKVFLATSSMMQSYAKMASLDKANYQIKDEGFNKEIGLYQFSSISQAGNFSEDYWKRNLLADDALLPQKKLVSYKDHWSQGPFYGLFVYPVSQFMNAIIRGLGTTGWSVVLSLVVTVIIVRIITFLLTAKSIFSAQKMEEINQKKAKIDAKYQAYKGDKQMQQRKQMEIIELYKKEKISPTAQLVSSFITLPILIVVFRIISTLPEIKQATLYSIQFSATSLFRIFKVGELQYLPIIILSIGIQIIAQFMPKLLQLKKKKFLRADAYQRAEMKKSNKRTILLPIIFSFIGILFSAGLQIYWIIGGIFTIIQHVAIHYIQRTKWYKNKLGPWLFKTA</sequence>
<evidence type="ECO:0000313" key="14">
    <source>
        <dbReference type="Proteomes" id="UP000247715"/>
    </source>
</evidence>